<feature type="region of interest" description="Disordered" evidence="1">
    <location>
        <begin position="25"/>
        <end position="72"/>
    </location>
</feature>
<reference evidence="5" key="1">
    <citation type="submission" date="2016-10" db="EMBL/GenBank/DDBJ databases">
        <authorList>
            <person name="Varghese N."/>
            <person name="Submissions S."/>
        </authorList>
    </citation>
    <scope>NUCLEOTIDE SEQUENCE [LARGE SCALE GENOMIC DNA]</scope>
    <source>
        <strain evidence="5">DSM 5918</strain>
    </source>
</reference>
<evidence type="ECO:0000259" key="3">
    <source>
        <dbReference type="PROSITE" id="PS50911"/>
    </source>
</evidence>
<feature type="compositionally biased region" description="Low complexity" evidence="1">
    <location>
        <begin position="29"/>
        <end position="45"/>
    </location>
</feature>
<dbReference type="PROSITE" id="PS50911">
    <property type="entry name" value="CHAP"/>
    <property type="match status" value="1"/>
</dbReference>
<dbReference type="InterPro" id="IPR007921">
    <property type="entry name" value="CHAP_dom"/>
</dbReference>
<dbReference type="SUPFAM" id="SSF54001">
    <property type="entry name" value="Cysteine proteinases"/>
    <property type="match status" value="1"/>
</dbReference>
<dbReference type="InterPro" id="IPR038765">
    <property type="entry name" value="Papain-like_cys_pep_sf"/>
</dbReference>
<accession>A0A1I3Z5D8</accession>
<evidence type="ECO:0000256" key="2">
    <source>
        <dbReference type="SAM" id="SignalP"/>
    </source>
</evidence>
<dbReference type="AlphaFoldDB" id="A0A1I3Z5D8"/>
<dbReference type="Proteomes" id="UP000198635">
    <property type="component" value="Unassembled WGS sequence"/>
</dbReference>
<dbReference type="PROSITE" id="PS51257">
    <property type="entry name" value="PROKAR_LIPOPROTEIN"/>
    <property type="match status" value="1"/>
</dbReference>
<sequence>MRPCSKTIRLFLILLLTMLAACSKPAPGPSQAAPAPTNATAEAPAPQSPAPTADIQAAPQSETTPKRTTETQEAPCLECDAVDPSQDRADCFKLQPGKTSKNKHGKTVTGRCQPQCVPYARCRSGIMTCRLGDTGPVEWFECARKNKATTLVPKAGSIMVIDVNTRRKMPTGHLGYVEEACPNADGTWSLRFSHTNFDRKCHLDLDAKVLFNPATMTATFLSGPWKTWAKDLKIRGFILR</sequence>
<feature type="domain" description="Peptidase C51" evidence="3">
    <location>
        <begin position="91"/>
        <end position="222"/>
    </location>
</feature>
<dbReference type="OrthoDB" id="7279151at2"/>
<dbReference type="EMBL" id="FORX01000022">
    <property type="protein sequence ID" value="SFK38881.1"/>
    <property type="molecule type" value="Genomic_DNA"/>
</dbReference>
<name>A0A1I3Z5D8_9BACT</name>
<evidence type="ECO:0000313" key="5">
    <source>
        <dbReference type="Proteomes" id="UP000198635"/>
    </source>
</evidence>
<gene>
    <name evidence="4" type="ORF">SAMN04488082_12241</name>
</gene>
<evidence type="ECO:0000256" key="1">
    <source>
        <dbReference type="SAM" id="MobiDB-lite"/>
    </source>
</evidence>
<organism evidence="4 5">
    <name type="scientific">Desulfomicrobium apsheronum</name>
    <dbReference type="NCBI Taxonomy" id="52560"/>
    <lineage>
        <taxon>Bacteria</taxon>
        <taxon>Pseudomonadati</taxon>
        <taxon>Thermodesulfobacteriota</taxon>
        <taxon>Desulfovibrionia</taxon>
        <taxon>Desulfovibrionales</taxon>
        <taxon>Desulfomicrobiaceae</taxon>
        <taxon>Desulfomicrobium</taxon>
    </lineage>
</organism>
<protein>
    <recommendedName>
        <fullName evidence="3">Peptidase C51 domain-containing protein</fullName>
    </recommendedName>
</protein>
<feature type="chain" id="PRO_5011447439" description="Peptidase C51 domain-containing protein" evidence="2">
    <location>
        <begin position="33"/>
        <end position="240"/>
    </location>
</feature>
<dbReference type="Pfam" id="PF05257">
    <property type="entry name" value="CHAP"/>
    <property type="match status" value="1"/>
</dbReference>
<proteinExistence type="predicted"/>
<evidence type="ECO:0000313" key="4">
    <source>
        <dbReference type="EMBL" id="SFK38881.1"/>
    </source>
</evidence>
<keyword evidence="5" id="KW-1185">Reference proteome</keyword>
<dbReference type="RefSeq" id="WP_092378574.1">
    <property type="nucleotide sequence ID" value="NZ_FORX01000022.1"/>
</dbReference>
<dbReference type="STRING" id="52560.SAMN04488082_12241"/>
<feature type="signal peptide" evidence="2">
    <location>
        <begin position="1"/>
        <end position="32"/>
    </location>
</feature>
<keyword evidence="2" id="KW-0732">Signal</keyword>